<dbReference type="RefSeq" id="WP_311788374.1">
    <property type="nucleotide sequence ID" value="NZ_JALDYY010000015.1"/>
</dbReference>
<comment type="caution">
    <text evidence="1">The sequence shown here is derived from an EMBL/GenBank/DDBJ whole genome shotgun (WGS) entry which is preliminary data.</text>
</comment>
<proteinExistence type="predicted"/>
<dbReference type="Gene3D" id="3.40.50.1110">
    <property type="entry name" value="SGNH hydrolase"/>
    <property type="match status" value="1"/>
</dbReference>
<dbReference type="SUPFAM" id="SSF52266">
    <property type="entry name" value="SGNH hydrolase"/>
    <property type="match status" value="1"/>
</dbReference>
<name>A0AAE3U5H1_9HYPH</name>
<dbReference type="Proteomes" id="UP001161580">
    <property type="component" value="Unassembled WGS sequence"/>
</dbReference>
<sequence>MSKPGTMRRLLFLGDSHTKYFVYAARKGLLGERQTSSCIVFGATARGLTNPQSRTGALLKFNEFLAQQPDRSVLLLHLGEVDCGFVIWYQAQEHARSIQSQMAQSVDSYFAFIDEIRNRYRHTLLVTGATVPTIRDGTDWGEVAHMRRKVTATLSDRTNLTLDFNEELRIQCTGRSIEYLDITSQLLDPVTGVVDNGFRNPDEADHHLNKRVVAPIWANTLNPVLDRLSW</sequence>
<accession>A0AAE3U5H1</accession>
<evidence type="ECO:0000313" key="2">
    <source>
        <dbReference type="Proteomes" id="UP001161580"/>
    </source>
</evidence>
<organism evidence="1 2">
    <name type="scientific">Ferirhizobium litorale</name>
    <dbReference type="NCBI Taxonomy" id="2927786"/>
    <lineage>
        <taxon>Bacteria</taxon>
        <taxon>Pseudomonadati</taxon>
        <taxon>Pseudomonadota</taxon>
        <taxon>Alphaproteobacteria</taxon>
        <taxon>Hyphomicrobiales</taxon>
        <taxon>Rhizobiaceae</taxon>
        <taxon>Ferirhizobium</taxon>
    </lineage>
</organism>
<reference evidence="1" key="1">
    <citation type="submission" date="2022-03" db="EMBL/GenBank/DDBJ databases">
        <title>Fererhizobium litorale gen. nov., sp. nov., isolated from sandy sediments of the Sea of Japan seashore.</title>
        <authorList>
            <person name="Romanenko L."/>
            <person name="Kurilenko V."/>
            <person name="Otstavnykh N."/>
            <person name="Svetashev V."/>
            <person name="Tekutyeva L."/>
            <person name="Isaeva M."/>
            <person name="Mikhailov V."/>
        </authorList>
    </citation>
    <scope>NUCLEOTIDE SEQUENCE</scope>
    <source>
        <strain evidence="1">KMM 9576</strain>
    </source>
</reference>
<dbReference type="EMBL" id="JALDYZ010000015">
    <property type="protein sequence ID" value="MDI7924478.1"/>
    <property type="molecule type" value="Genomic_DNA"/>
</dbReference>
<dbReference type="InterPro" id="IPR036514">
    <property type="entry name" value="SGNH_hydro_sf"/>
</dbReference>
<protein>
    <recommendedName>
        <fullName evidence="3">SGNH/GDSL hydrolase family protein</fullName>
    </recommendedName>
</protein>
<keyword evidence="2" id="KW-1185">Reference proteome</keyword>
<evidence type="ECO:0008006" key="3">
    <source>
        <dbReference type="Google" id="ProtNLM"/>
    </source>
</evidence>
<dbReference type="GO" id="GO:0016788">
    <property type="term" value="F:hydrolase activity, acting on ester bonds"/>
    <property type="evidence" value="ECO:0007669"/>
    <property type="project" value="UniProtKB-ARBA"/>
</dbReference>
<gene>
    <name evidence="1" type="ORF">MRS75_20650</name>
</gene>
<dbReference type="AlphaFoldDB" id="A0AAE3U5H1"/>
<evidence type="ECO:0000313" key="1">
    <source>
        <dbReference type="EMBL" id="MDI7924478.1"/>
    </source>
</evidence>